<dbReference type="InterPro" id="IPR044855">
    <property type="entry name" value="CoA-Trfase_III_dom3_sf"/>
</dbReference>
<reference evidence="3" key="1">
    <citation type="journal article" date="2019" name="Int. J. Syst. Evol. Microbiol.">
        <title>The Global Catalogue of Microorganisms (GCM) 10K type strain sequencing project: providing services to taxonomists for standard genome sequencing and annotation.</title>
        <authorList>
            <consortium name="The Broad Institute Genomics Platform"/>
            <consortium name="The Broad Institute Genome Sequencing Center for Infectious Disease"/>
            <person name="Wu L."/>
            <person name="Ma J."/>
        </authorList>
    </citation>
    <scope>NUCLEOTIDE SEQUENCE [LARGE SCALE GENOMIC DNA]</scope>
    <source>
        <strain evidence="3">CCUG 60559</strain>
    </source>
</reference>
<evidence type="ECO:0000313" key="2">
    <source>
        <dbReference type="EMBL" id="MFC7296524.1"/>
    </source>
</evidence>
<proteinExistence type="predicted"/>
<dbReference type="GO" id="GO:0016740">
    <property type="term" value="F:transferase activity"/>
    <property type="evidence" value="ECO:0007669"/>
    <property type="project" value="UniProtKB-KW"/>
</dbReference>
<evidence type="ECO:0000256" key="1">
    <source>
        <dbReference type="SAM" id="SignalP"/>
    </source>
</evidence>
<dbReference type="Pfam" id="PF02515">
    <property type="entry name" value="CoA_transf_3"/>
    <property type="match status" value="1"/>
</dbReference>
<dbReference type="PANTHER" id="PTHR48228">
    <property type="entry name" value="SUCCINYL-COA--D-CITRAMALATE COA-TRANSFERASE"/>
    <property type="match status" value="1"/>
</dbReference>
<feature type="signal peptide" evidence="1">
    <location>
        <begin position="1"/>
        <end position="24"/>
    </location>
</feature>
<dbReference type="Gene3D" id="3.40.50.10540">
    <property type="entry name" value="Crotonobetainyl-coa:carnitine coa-transferase, domain 1"/>
    <property type="match status" value="1"/>
</dbReference>
<protein>
    <submittedName>
        <fullName evidence="2">CaiB/BaiF CoA transferase family protein</fullName>
    </submittedName>
</protein>
<comment type="caution">
    <text evidence="2">The sequence shown here is derived from an EMBL/GenBank/DDBJ whole genome shotgun (WGS) entry which is preliminary data.</text>
</comment>
<dbReference type="Gene3D" id="3.30.1540.10">
    <property type="entry name" value="formyl-coa transferase, domain 3"/>
    <property type="match status" value="1"/>
</dbReference>
<dbReference type="RefSeq" id="WP_100690130.1">
    <property type="nucleotide sequence ID" value="NZ_JBHTBD010000013.1"/>
</dbReference>
<keyword evidence="2" id="KW-0808">Transferase</keyword>
<keyword evidence="3" id="KW-1185">Reference proteome</keyword>
<dbReference type="InterPro" id="IPR003673">
    <property type="entry name" value="CoA-Trfase_fam_III"/>
</dbReference>
<dbReference type="EMBL" id="JBHTBD010000013">
    <property type="protein sequence ID" value="MFC7296524.1"/>
    <property type="molecule type" value="Genomic_DNA"/>
</dbReference>
<dbReference type="Proteomes" id="UP001596506">
    <property type="component" value="Unassembled WGS sequence"/>
</dbReference>
<dbReference type="InterPro" id="IPR023606">
    <property type="entry name" value="CoA-Trfase_III_dom_1_sf"/>
</dbReference>
<keyword evidence="1" id="KW-0732">Signal</keyword>
<evidence type="ECO:0000313" key="3">
    <source>
        <dbReference type="Proteomes" id="UP001596506"/>
    </source>
</evidence>
<sequence>MLGRLLLALRSLDLSALLPGPLAACVLGDLGADVIKVEPPAGDFGRTMTDALFEGANRNKRSLVLNLKAAGVRPIVARLGEWADIVVGSYRPGVAGRLGIGHDELRQCNPRLIYASLSGYGQTGPWRSTPGHDLGYLAAAGAMSLPGHWAEKPRRTALPVADIMAGACAATAILAALRQRDISEEGSYLDLSLYETSLYCTGIRFGFDVGGPTQEHLFPTNDLFECSDGRVIAFTVIEDHFWRNFQEVVKQWDPVLADARFATEQGRRRDGDELNARLHSLFMTQTAADWVALLLAHDVPVQGCVFPAEAVHSPQVKERGAIAEYNGKRVCPFPVTVDGIYRPGVRESAPSLGQHSRNILEKLGFTSAEVDIFLNAGAASSPI</sequence>
<dbReference type="PANTHER" id="PTHR48228:SF5">
    <property type="entry name" value="ALPHA-METHYLACYL-COA RACEMASE"/>
    <property type="match status" value="1"/>
</dbReference>
<dbReference type="InterPro" id="IPR050509">
    <property type="entry name" value="CoA-transferase_III"/>
</dbReference>
<name>A0ABW2IZI0_9GAMM</name>
<organism evidence="2 3">
    <name type="scientific">Marinobacter aromaticivorans</name>
    <dbReference type="NCBI Taxonomy" id="1494078"/>
    <lineage>
        <taxon>Bacteria</taxon>
        <taxon>Pseudomonadati</taxon>
        <taxon>Pseudomonadota</taxon>
        <taxon>Gammaproteobacteria</taxon>
        <taxon>Pseudomonadales</taxon>
        <taxon>Marinobacteraceae</taxon>
        <taxon>Marinobacter</taxon>
    </lineage>
</organism>
<accession>A0ABW2IZI0</accession>
<feature type="chain" id="PRO_5045418296" evidence="1">
    <location>
        <begin position="25"/>
        <end position="383"/>
    </location>
</feature>
<dbReference type="SUPFAM" id="SSF89796">
    <property type="entry name" value="CoA-transferase family III (CaiB/BaiF)"/>
    <property type="match status" value="1"/>
</dbReference>
<gene>
    <name evidence="2" type="ORF">ACFQQA_17530</name>
</gene>